<dbReference type="EMBL" id="CP023434">
    <property type="protein sequence ID" value="AXY25938.1"/>
    <property type="molecule type" value="Genomic_DNA"/>
</dbReference>
<organism evidence="1 2">
    <name type="scientific">Suicoccus acidiformans</name>
    <dbReference type="NCBI Taxonomy" id="2036206"/>
    <lineage>
        <taxon>Bacteria</taxon>
        <taxon>Bacillati</taxon>
        <taxon>Bacillota</taxon>
        <taxon>Bacilli</taxon>
        <taxon>Lactobacillales</taxon>
        <taxon>Aerococcaceae</taxon>
        <taxon>Suicoccus</taxon>
    </lineage>
</organism>
<dbReference type="Pfam" id="PF11217">
    <property type="entry name" value="DUF3013"/>
    <property type="match status" value="1"/>
</dbReference>
<evidence type="ECO:0000313" key="2">
    <source>
        <dbReference type="Proteomes" id="UP000263232"/>
    </source>
</evidence>
<dbReference type="Gene3D" id="3.40.50.11250">
    <property type="entry name" value="Protein of unknown function DUF3013"/>
    <property type="match status" value="1"/>
</dbReference>
<accession>A0A347WLI1</accession>
<dbReference type="Proteomes" id="UP000263232">
    <property type="component" value="Chromosome"/>
</dbReference>
<gene>
    <name evidence="1" type="ORF">CL176_07965</name>
</gene>
<name>A0A347WLI1_9LACT</name>
<proteinExistence type="predicted"/>
<keyword evidence="2" id="KW-1185">Reference proteome</keyword>
<dbReference type="OrthoDB" id="2165293at2"/>
<protein>
    <recommendedName>
        <fullName evidence="3">DUF3013 domain-containing protein</fullName>
    </recommendedName>
</protein>
<sequence>MEITNLLEVLHTLLEESNFHCEWYLDWSERDDYIRINFQWKLPNERNIPVTDGGERTVSDSSIPFETSVIFYNREIMEPSEERYLKTIPVDSYTGIPFGEVVAIIRYLKRITSSMRLRWRNFLEDDQQVGLSLEWNEVEFQEMRSVLIERHRYSETSVFMPFRRF</sequence>
<reference evidence="1 2" key="1">
    <citation type="submission" date="2017-09" db="EMBL/GenBank/DDBJ databases">
        <title>Complete genome sequence of Oxytococcus suis strain ZY16052.</title>
        <authorList>
            <person name="Li F."/>
        </authorList>
    </citation>
    <scope>NUCLEOTIDE SEQUENCE [LARGE SCALE GENOMIC DNA]</scope>
    <source>
        <strain evidence="1 2">ZY16052</strain>
    </source>
</reference>
<evidence type="ECO:0008006" key="3">
    <source>
        <dbReference type="Google" id="ProtNLM"/>
    </source>
</evidence>
<evidence type="ECO:0000313" key="1">
    <source>
        <dbReference type="EMBL" id="AXY25938.1"/>
    </source>
</evidence>
<dbReference type="AlphaFoldDB" id="A0A347WLI1"/>
<dbReference type="KEGG" id="abae:CL176_07965"/>
<dbReference type="InterPro" id="IPR021380">
    <property type="entry name" value="DUF3013"/>
</dbReference>
<dbReference type="RefSeq" id="WP_118990838.1">
    <property type="nucleotide sequence ID" value="NZ_CP023434.1"/>
</dbReference>